<keyword evidence="3" id="KW-1185">Reference proteome</keyword>
<dbReference type="Gene3D" id="3.10.450.730">
    <property type="entry name" value="BLIP domain"/>
    <property type="match status" value="1"/>
</dbReference>
<evidence type="ECO:0000256" key="1">
    <source>
        <dbReference type="SAM" id="SignalP"/>
    </source>
</evidence>
<dbReference type="EMBL" id="FQUC01000009">
    <property type="protein sequence ID" value="SHF68891.1"/>
    <property type="molecule type" value="Genomic_DNA"/>
</dbReference>
<sequence length="93" mass="11041">MKKVLFALLVTTILTACGGLKTYNNALKQIELGMTKEQVVSLMGQDYQTSGKTYENNNEYEVIEYKDMYKFHWIFEFENNKLYKWYKETEDGK</sequence>
<protein>
    <recommendedName>
        <fullName evidence="4">SmpA / OmlA family protein</fullName>
    </recommendedName>
</protein>
<feature type="chain" id="PRO_5009909607" description="SmpA / OmlA family protein" evidence="1">
    <location>
        <begin position="19"/>
        <end position="93"/>
    </location>
</feature>
<keyword evidence="1" id="KW-0732">Signal</keyword>
<evidence type="ECO:0000313" key="2">
    <source>
        <dbReference type="EMBL" id="SHF68891.1"/>
    </source>
</evidence>
<feature type="signal peptide" evidence="1">
    <location>
        <begin position="1"/>
        <end position="18"/>
    </location>
</feature>
<proteinExistence type="predicted"/>
<dbReference type="OrthoDB" id="997482at2"/>
<dbReference type="STRING" id="1346286.SAMN05444362_10914"/>
<dbReference type="RefSeq" id="WP_062179686.1">
    <property type="nucleotide sequence ID" value="NZ_BBXL01000008.1"/>
</dbReference>
<accession>A0A1M5DPX4</accession>
<name>A0A1M5DPX4_9BACT</name>
<reference evidence="3" key="1">
    <citation type="submission" date="2016-11" db="EMBL/GenBank/DDBJ databases">
        <authorList>
            <person name="Varghese N."/>
            <person name="Submissions S."/>
        </authorList>
    </citation>
    <scope>NUCLEOTIDE SEQUENCE [LARGE SCALE GENOMIC DNA]</scope>
    <source>
        <strain evidence="3">DSM 27370</strain>
    </source>
</reference>
<gene>
    <name evidence="2" type="ORF">SAMN05444362_10914</name>
</gene>
<evidence type="ECO:0000313" key="3">
    <source>
        <dbReference type="Proteomes" id="UP000184480"/>
    </source>
</evidence>
<organism evidence="2 3">
    <name type="scientific">Dysgonomonas macrotermitis</name>
    <dbReference type="NCBI Taxonomy" id="1346286"/>
    <lineage>
        <taxon>Bacteria</taxon>
        <taxon>Pseudomonadati</taxon>
        <taxon>Bacteroidota</taxon>
        <taxon>Bacteroidia</taxon>
        <taxon>Bacteroidales</taxon>
        <taxon>Dysgonomonadaceae</taxon>
        <taxon>Dysgonomonas</taxon>
    </lineage>
</organism>
<dbReference type="AlphaFoldDB" id="A0A1M5DPX4"/>
<evidence type="ECO:0008006" key="4">
    <source>
        <dbReference type="Google" id="ProtNLM"/>
    </source>
</evidence>
<dbReference type="PROSITE" id="PS51257">
    <property type="entry name" value="PROKAR_LIPOPROTEIN"/>
    <property type="match status" value="1"/>
</dbReference>
<dbReference type="Proteomes" id="UP000184480">
    <property type="component" value="Unassembled WGS sequence"/>
</dbReference>